<dbReference type="SUPFAM" id="SSF49447">
    <property type="entry name" value="Second domain of Mu2 adaptin subunit (ap50) of ap2 adaptor"/>
    <property type="match status" value="1"/>
</dbReference>
<evidence type="ECO:0000313" key="7">
    <source>
        <dbReference type="EMBL" id="PFH35617.1"/>
    </source>
</evidence>
<protein>
    <submittedName>
        <fullName evidence="7">Adaptor complexes medium subunit family protein</fullName>
    </submittedName>
</protein>
<dbReference type="InterPro" id="IPR011012">
    <property type="entry name" value="Longin-like_dom_sf"/>
</dbReference>
<dbReference type="GO" id="GO:0016192">
    <property type="term" value="P:vesicle-mediated transport"/>
    <property type="evidence" value="ECO:0007669"/>
    <property type="project" value="InterPro"/>
</dbReference>
<keyword evidence="2 5" id="KW-0813">Transport</keyword>
<dbReference type="RefSeq" id="XP_029219626.1">
    <property type="nucleotide sequence ID" value="XM_029363703.1"/>
</dbReference>
<dbReference type="GeneID" id="40310197"/>
<dbReference type="VEuPathDB" id="ToxoDB:BESB_052680"/>
<evidence type="ECO:0000256" key="4">
    <source>
        <dbReference type="ARBA" id="ARBA00023136"/>
    </source>
</evidence>
<dbReference type="GO" id="GO:0006886">
    <property type="term" value="P:intracellular protein transport"/>
    <property type="evidence" value="ECO:0007669"/>
    <property type="project" value="UniProtKB-UniRule"/>
</dbReference>
<dbReference type="OrthoDB" id="433318at2759"/>
<dbReference type="GO" id="GO:0030131">
    <property type="term" value="C:clathrin adaptor complex"/>
    <property type="evidence" value="ECO:0007669"/>
    <property type="project" value="UniProtKB-UniRule"/>
</dbReference>
<comment type="caution">
    <text evidence="7">The sequence shown here is derived from an EMBL/GenBank/DDBJ whole genome shotgun (WGS) entry which is preliminary data.</text>
</comment>
<dbReference type="PANTHER" id="PTHR10529">
    <property type="entry name" value="AP COMPLEX SUBUNIT MU"/>
    <property type="match status" value="1"/>
</dbReference>
<evidence type="ECO:0000256" key="5">
    <source>
        <dbReference type="PIRNR" id="PIRNR005992"/>
    </source>
</evidence>
<evidence type="ECO:0000256" key="2">
    <source>
        <dbReference type="ARBA" id="ARBA00022448"/>
    </source>
</evidence>
<keyword evidence="8" id="KW-1185">Reference proteome</keyword>
<feature type="domain" description="MHD" evidence="6">
    <location>
        <begin position="258"/>
        <end position="556"/>
    </location>
</feature>
<dbReference type="SUPFAM" id="SSF64356">
    <property type="entry name" value="SNARE-like"/>
    <property type="match status" value="1"/>
</dbReference>
<dbReference type="PRINTS" id="PR00314">
    <property type="entry name" value="CLATHRINADPT"/>
</dbReference>
<reference evidence="7 8" key="1">
    <citation type="submission" date="2017-09" db="EMBL/GenBank/DDBJ databases">
        <title>Genome sequencing of Besnoitia besnoiti strain Bb-Ger1.</title>
        <authorList>
            <person name="Schares G."/>
            <person name="Venepally P."/>
            <person name="Lorenzi H.A."/>
        </authorList>
    </citation>
    <scope>NUCLEOTIDE SEQUENCE [LARGE SCALE GENOMIC DNA]</scope>
    <source>
        <strain evidence="7 8">Bb-Ger1</strain>
    </source>
</reference>
<dbReference type="Pfam" id="PF00928">
    <property type="entry name" value="Adap_comp_sub"/>
    <property type="match status" value="1"/>
</dbReference>
<gene>
    <name evidence="7" type="ORF">BESB_052680</name>
</gene>
<dbReference type="InterPro" id="IPR028565">
    <property type="entry name" value="MHD"/>
</dbReference>
<comment type="similarity">
    <text evidence="5">Belongs to the adaptor complexes medium subunit family.</text>
</comment>
<evidence type="ECO:0000256" key="1">
    <source>
        <dbReference type="ARBA" id="ARBA00004308"/>
    </source>
</evidence>
<dbReference type="Proteomes" id="UP000224006">
    <property type="component" value="Chromosome IV"/>
</dbReference>
<keyword evidence="4" id="KW-0472">Membrane</keyword>
<dbReference type="GO" id="GO:0012505">
    <property type="term" value="C:endomembrane system"/>
    <property type="evidence" value="ECO:0007669"/>
    <property type="project" value="UniProtKB-SubCell"/>
</dbReference>
<dbReference type="EMBL" id="NWUJ01000004">
    <property type="protein sequence ID" value="PFH35617.1"/>
    <property type="molecule type" value="Genomic_DNA"/>
</dbReference>
<dbReference type="STRING" id="94643.A0A2A9MJ45"/>
<dbReference type="InterPro" id="IPR036168">
    <property type="entry name" value="AP2_Mu_C_sf"/>
</dbReference>
<comment type="subcellular location">
    <subcellularLocation>
        <location evidence="1">Endomembrane system</location>
    </subcellularLocation>
</comment>
<dbReference type="AlphaFoldDB" id="A0A2A9MJ45"/>
<proteinExistence type="inferred from homology"/>
<sequence length="562" mass="58491">MESLFVLNEAGTFLLEKHYGVRTPRDACGPLLQRLVVSQNSARSSKAGALSGSRGSHALPRVMWGARGTVLVHAQHNNLLFVGAASKDVEPLLLLNLLQRMHSTLAWYCGSAATSSLPASSVFAGASSEFLLTEEALRKHYSLVYVLLDEMSSCGYPATVQGNILQMLVRRPSVMEAAMKLVNGSSRVLSSLAASFGLAGSQAAAGGPNGPGAQRAFAALESEAGAGMGRGSGMGEGGGISGAGSDCWWRRGNVHYASNEVYVDVVEAIHAIVDAEGKMLQASVSGVIQMNSRLSGLPELCLTPRRPALLQDASFHPCVKLPRFKRDGVVAFCPPDGDFVLASYWLCDSKFTLPLSVSGSVAFPASASGASAPAGAKFGLYPTPHSVSARRDGGSAGAPGLGTGRLELRLAPFCPVGAAAAPGSAAGSASLNSGVMEAVLVCVPLPSFVDGATLTASCGNIRFLHGSSCLLWEVSSLAFDAPTQKAEGTLTLVAEEAKRVDVISPCETSLVASVQFLIKNWVPSGFKLDSLDVSNINVPPYKGCRYSTVAGSVEFRIDARPQ</sequence>
<evidence type="ECO:0000313" key="8">
    <source>
        <dbReference type="Proteomes" id="UP000224006"/>
    </source>
</evidence>
<dbReference type="KEGG" id="bbes:BESB_052680"/>
<dbReference type="PROSITE" id="PS51072">
    <property type="entry name" value="MHD"/>
    <property type="match status" value="1"/>
</dbReference>
<evidence type="ECO:0000259" key="6">
    <source>
        <dbReference type="PROSITE" id="PS51072"/>
    </source>
</evidence>
<dbReference type="PIRSF" id="PIRSF005992">
    <property type="entry name" value="Clathrin_mu"/>
    <property type="match status" value="1"/>
</dbReference>
<dbReference type="Gene3D" id="3.30.450.60">
    <property type="match status" value="1"/>
</dbReference>
<dbReference type="InterPro" id="IPR001392">
    <property type="entry name" value="Clathrin_mu"/>
</dbReference>
<accession>A0A2A9MJ45</accession>
<organism evidence="7 8">
    <name type="scientific">Besnoitia besnoiti</name>
    <name type="common">Apicomplexan protozoan</name>
    <dbReference type="NCBI Taxonomy" id="94643"/>
    <lineage>
        <taxon>Eukaryota</taxon>
        <taxon>Sar</taxon>
        <taxon>Alveolata</taxon>
        <taxon>Apicomplexa</taxon>
        <taxon>Conoidasida</taxon>
        <taxon>Coccidia</taxon>
        <taxon>Eucoccidiorida</taxon>
        <taxon>Eimeriorina</taxon>
        <taxon>Sarcocystidae</taxon>
        <taxon>Besnoitia</taxon>
    </lineage>
</organism>
<evidence type="ECO:0000256" key="3">
    <source>
        <dbReference type="ARBA" id="ARBA00022927"/>
    </source>
</evidence>
<dbReference type="Gene3D" id="2.60.40.1170">
    <property type="entry name" value="Mu homology domain, subdomain B"/>
    <property type="match status" value="1"/>
</dbReference>
<name>A0A2A9MJ45_BESBE</name>
<dbReference type="InterPro" id="IPR050431">
    <property type="entry name" value="Adaptor_comp_med_subunit"/>
</dbReference>
<keyword evidence="3 5" id="KW-0653">Protein transport</keyword>